<name>A0ABN0A5N7_9FIRM</name>
<evidence type="ECO:0000313" key="2">
    <source>
        <dbReference type="EMBL" id="EFF64998.1"/>
    </source>
</evidence>
<dbReference type="Proteomes" id="UP000002938">
    <property type="component" value="Unassembled WGS sequence"/>
</dbReference>
<keyword evidence="3" id="KW-1185">Reference proteome</keyword>
<organism evidence="2 3">
    <name type="scientific">Turicibacter sanguinis PC909</name>
    <dbReference type="NCBI Taxonomy" id="702450"/>
    <lineage>
        <taxon>Bacteria</taxon>
        <taxon>Bacillati</taxon>
        <taxon>Bacillota</taxon>
        <taxon>Erysipelotrichia</taxon>
        <taxon>Erysipelotrichales</taxon>
        <taxon>Turicibacteraceae</taxon>
        <taxon>Turicibacter</taxon>
    </lineage>
</organism>
<comment type="caution">
    <text evidence="2">The sequence shown here is derived from an EMBL/GenBank/DDBJ whole genome shotgun (WGS) entry which is preliminary data.</text>
</comment>
<reference evidence="2 3" key="1">
    <citation type="journal article" date="2011" name="J. Bacteriol.">
        <title>Draft Genome Sequence of Turicibacter sanguinis PC909, Isolated from Human Feces.</title>
        <authorList>
            <person name="Cuiv P.O."/>
            <person name="Klaassens E.S."/>
            <person name="Durkin A.S."/>
            <person name="Harkins D.M."/>
            <person name="Foster L."/>
            <person name="McCorrison J."/>
            <person name="Torralba M."/>
            <person name="Nelson K.E."/>
            <person name="Morrison M."/>
        </authorList>
    </citation>
    <scope>NUCLEOTIDE SEQUENCE [LARGE SCALE GENOMIC DNA]</scope>
    <source>
        <strain evidence="2 3">PC909</strain>
    </source>
</reference>
<dbReference type="EMBL" id="ADMN01000011">
    <property type="protein sequence ID" value="EFF64998.1"/>
    <property type="molecule type" value="Genomic_DNA"/>
</dbReference>
<sequence length="114" mass="12932">MLEKGGNEMALGYLFLLFVILFILAFLIVVLLINVKKSKLTHAMIWISAVYSFWLAWINVTSLPTNFYLEQGIGILIGTSALVGLILYYRHRTGWAKGFVIFSIVANIVQLFLF</sequence>
<evidence type="ECO:0000256" key="1">
    <source>
        <dbReference type="SAM" id="Phobius"/>
    </source>
</evidence>
<feature type="transmembrane region" description="Helical" evidence="1">
    <location>
        <begin position="40"/>
        <end position="60"/>
    </location>
</feature>
<keyword evidence="1" id="KW-1133">Transmembrane helix</keyword>
<protein>
    <submittedName>
        <fullName evidence="2">Uncharacterized protein</fullName>
    </submittedName>
</protein>
<keyword evidence="1" id="KW-0472">Membrane</keyword>
<feature type="transmembrane region" description="Helical" evidence="1">
    <location>
        <begin position="96"/>
        <end position="113"/>
    </location>
</feature>
<feature type="transmembrane region" description="Helical" evidence="1">
    <location>
        <begin position="12"/>
        <end position="33"/>
    </location>
</feature>
<gene>
    <name evidence="2" type="ORF">CUW_0876</name>
</gene>
<feature type="transmembrane region" description="Helical" evidence="1">
    <location>
        <begin position="72"/>
        <end position="89"/>
    </location>
</feature>
<evidence type="ECO:0000313" key="3">
    <source>
        <dbReference type="Proteomes" id="UP000002938"/>
    </source>
</evidence>
<accession>A0ABN0A5N7</accession>
<keyword evidence="1" id="KW-0812">Transmembrane</keyword>
<proteinExistence type="predicted"/>